<name>A0A0K0FKY7_STRVS</name>
<sequence length="254" mass="28619">MEVCVEIARIIDINLSSIHLMIIDGLLVQETVSQIGNPDATLNTTADMKNVVVNQGIDNRLECGILDDDANVSKIVHILCTGDYSAMIKKMFGILNKDRKVLPGGIIILIKIILCICRLYPCKGEKPECFKAKKSQVLIALKSAYNFHMLNTINVNCKMVDLKSENNILEILKQLQNSPVRSTEKDFVVVNIMRDYAKKTPKYASYMKTYLPRVIIGRQFSIACCILSDNTAPLTSDHMRYNILQFVLKTIEEC</sequence>
<proteinExistence type="predicted"/>
<accession>A0A0K0FKY7</accession>
<organism evidence="1 2">
    <name type="scientific">Strongyloides venezuelensis</name>
    <name type="common">Threadworm</name>
    <dbReference type="NCBI Taxonomy" id="75913"/>
    <lineage>
        <taxon>Eukaryota</taxon>
        <taxon>Metazoa</taxon>
        <taxon>Ecdysozoa</taxon>
        <taxon>Nematoda</taxon>
        <taxon>Chromadorea</taxon>
        <taxon>Rhabditida</taxon>
        <taxon>Tylenchina</taxon>
        <taxon>Panagrolaimomorpha</taxon>
        <taxon>Strongyloidoidea</taxon>
        <taxon>Strongyloididae</taxon>
        <taxon>Strongyloides</taxon>
    </lineage>
</organism>
<dbReference type="Proteomes" id="UP000035680">
    <property type="component" value="Unassembled WGS sequence"/>
</dbReference>
<reference evidence="2" key="2">
    <citation type="submission" date="2015-08" db="UniProtKB">
        <authorList>
            <consortium name="WormBaseParasite"/>
        </authorList>
    </citation>
    <scope>IDENTIFICATION</scope>
</reference>
<dbReference type="STRING" id="75913.A0A0K0FKY7"/>
<reference evidence="1" key="1">
    <citation type="submission" date="2014-07" db="EMBL/GenBank/DDBJ databases">
        <authorList>
            <person name="Martin A.A"/>
            <person name="De Silva N."/>
        </authorList>
    </citation>
    <scope>NUCLEOTIDE SEQUENCE</scope>
</reference>
<keyword evidence="1" id="KW-1185">Reference proteome</keyword>
<dbReference type="AlphaFoldDB" id="A0A0K0FKY7"/>
<evidence type="ECO:0000313" key="1">
    <source>
        <dbReference type="Proteomes" id="UP000035680"/>
    </source>
</evidence>
<dbReference type="WBParaSite" id="SVE_0970100.1">
    <property type="protein sequence ID" value="SVE_0970100.1"/>
    <property type="gene ID" value="SVE_0970100"/>
</dbReference>
<protein>
    <submittedName>
        <fullName evidence="2">THUMP domain-containing protein</fullName>
    </submittedName>
</protein>
<evidence type="ECO:0000313" key="2">
    <source>
        <dbReference type="WBParaSite" id="SVE_0970100.1"/>
    </source>
</evidence>